<evidence type="ECO:0000313" key="2">
    <source>
        <dbReference type="EMBL" id="CAI8013469.1"/>
    </source>
</evidence>
<dbReference type="GO" id="GO:0034198">
    <property type="term" value="P:cellular response to amino acid starvation"/>
    <property type="evidence" value="ECO:0007669"/>
    <property type="project" value="TreeGrafter"/>
</dbReference>
<dbReference type="InterPro" id="IPR024130">
    <property type="entry name" value="DAP1/DAPL1"/>
</dbReference>
<dbReference type="PANTHER" id="PTHR13177">
    <property type="entry name" value="DEATH-ASSOCIATED PROTEIN 1"/>
    <property type="match status" value="1"/>
</dbReference>
<sequence length="105" mass="11651">MADQKQELKAGHPPAVKAGGMRVVSKHKHDDTDADAYDQKYVDALPEPMNPVAAPATIAGVPAKMYTSHAPSEEMKKQQQKPQPAIEKQHSPMKQQMRINQPRRS</sequence>
<dbReference type="GO" id="GO:0010507">
    <property type="term" value="P:negative regulation of autophagy"/>
    <property type="evidence" value="ECO:0007669"/>
    <property type="project" value="TreeGrafter"/>
</dbReference>
<accession>A0AA35RL10</accession>
<organism evidence="2 3">
    <name type="scientific">Geodia barretti</name>
    <name type="common">Barrett's horny sponge</name>
    <dbReference type="NCBI Taxonomy" id="519541"/>
    <lineage>
        <taxon>Eukaryota</taxon>
        <taxon>Metazoa</taxon>
        <taxon>Porifera</taxon>
        <taxon>Demospongiae</taxon>
        <taxon>Heteroscleromorpha</taxon>
        <taxon>Tetractinellida</taxon>
        <taxon>Astrophorina</taxon>
        <taxon>Geodiidae</taxon>
        <taxon>Geodia</taxon>
    </lineage>
</organism>
<feature type="region of interest" description="Disordered" evidence="1">
    <location>
        <begin position="1"/>
        <end position="33"/>
    </location>
</feature>
<dbReference type="GO" id="GO:0070513">
    <property type="term" value="F:death domain binding"/>
    <property type="evidence" value="ECO:0007669"/>
    <property type="project" value="TreeGrafter"/>
</dbReference>
<gene>
    <name evidence="2" type="ORF">GBAR_LOCUS8536</name>
</gene>
<dbReference type="AlphaFoldDB" id="A0AA35RL10"/>
<proteinExistence type="predicted"/>
<comment type="caution">
    <text evidence="2">The sequence shown here is derived from an EMBL/GenBank/DDBJ whole genome shotgun (WGS) entry which is preliminary data.</text>
</comment>
<keyword evidence="3" id="KW-1185">Reference proteome</keyword>
<name>A0AA35RL10_GEOBA</name>
<reference evidence="2" key="1">
    <citation type="submission" date="2023-03" db="EMBL/GenBank/DDBJ databases">
        <authorList>
            <person name="Steffen K."/>
            <person name="Cardenas P."/>
        </authorList>
    </citation>
    <scope>NUCLEOTIDE SEQUENCE</scope>
</reference>
<dbReference type="PANTHER" id="PTHR13177:SF4">
    <property type="entry name" value="GEO09647P1"/>
    <property type="match status" value="1"/>
</dbReference>
<dbReference type="GO" id="GO:0097190">
    <property type="term" value="P:apoptotic signaling pathway"/>
    <property type="evidence" value="ECO:0007669"/>
    <property type="project" value="TreeGrafter"/>
</dbReference>
<dbReference type="Pfam" id="PF15228">
    <property type="entry name" value="DAP"/>
    <property type="match status" value="1"/>
</dbReference>
<evidence type="ECO:0000313" key="3">
    <source>
        <dbReference type="Proteomes" id="UP001174909"/>
    </source>
</evidence>
<feature type="compositionally biased region" description="Basic and acidic residues" evidence="1">
    <location>
        <begin position="1"/>
        <end position="10"/>
    </location>
</feature>
<dbReference type="Proteomes" id="UP001174909">
    <property type="component" value="Unassembled WGS sequence"/>
</dbReference>
<dbReference type="EMBL" id="CASHTH010001264">
    <property type="protein sequence ID" value="CAI8013469.1"/>
    <property type="molecule type" value="Genomic_DNA"/>
</dbReference>
<evidence type="ECO:0000256" key="1">
    <source>
        <dbReference type="SAM" id="MobiDB-lite"/>
    </source>
</evidence>
<feature type="region of interest" description="Disordered" evidence="1">
    <location>
        <begin position="67"/>
        <end position="105"/>
    </location>
</feature>
<protein>
    <submittedName>
        <fullName evidence="2">Death-associated protein 1</fullName>
    </submittedName>
</protein>